<evidence type="ECO:0000313" key="3">
    <source>
        <dbReference type="EMBL" id="WOX29862.1"/>
    </source>
</evidence>
<feature type="chain" id="PRO_5045977231" evidence="1">
    <location>
        <begin position="19"/>
        <end position="260"/>
    </location>
</feature>
<dbReference type="InterPro" id="IPR013783">
    <property type="entry name" value="Ig-like_fold"/>
</dbReference>
<dbReference type="InterPro" id="IPR050643">
    <property type="entry name" value="Periplasmic_pilus_chap"/>
</dbReference>
<gene>
    <name evidence="3" type="ORF">R5H13_06240</name>
</gene>
<protein>
    <submittedName>
        <fullName evidence="3">Fimbria/pilus periplasmic chaperone</fullName>
    </submittedName>
</protein>
<name>A0ABZ0MDG9_9GAMM</name>
<keyword evidence="4" id="KW-1185">Reference proteome</keyword>
<dbReference type="RefSeq" id="WP_188249491.1">
    <property type="nucleotide sequence ID" value="NZ_CBCSDF010000002.1"/>
</dbReference>
<dbReference type="PANTHER" id="PTHR30251:SF4">
    <property type="entry name" value="SLR1668 PROTEIN"/>
    <property type="match status" value="1"/>
</dbReference>
<dbReference type="EMBL" id="CP137578">
    <property type="protein sequence ID" value="WOX29862.1"/>
    <property type="molecule type" value="Genomic_DNA"/>
</dbReference>
<dbReference type="SUPFAM" id="SSF49354">
    <property type="entry name" value="PapD-like"/>
    <property type="match status" value="1"/>
</dbReference>
<proteinExistence type="predicted"/>
<accession>A0ABZ0MDG9</accession>
<evidence type="ECO:0000256" key="1">
    <source>
        <dbReference type="SAM" id="SignalP"/>
    </source>
</evidence>
<dbReference type="Proteomes" id="UP001304419">
    <property type="component" value="Chromosome 1"/>
</dbReference>
<evidence type="ECO:0000313" key="4">
    <source>
        <dbReference type="Proteomes" id="UP001304419"/>
    </source>
</evidence>
<evidence type="ECO:0000259" key="2">
    <source>
        <dbReference type="Pfam" id="PF00345"/>
    </source>
</evidence>
<dbReference type="Gene3D" id="2.60.40.10">
    <property type="entry name" value="Immunoglobulins"/>
    <property type="match status" value="1"/>
</dbReference>
<dbReference type="InterPro" id="IPR016147">
    <property type="entry name" value="Pili_assmbl_chaperone_N"/>
</dbReference>
<organism evidence="3 4">
    <name type="scientific">Pseudoalteromonas maricaloris</name>
    <dbReference type="NCBI Taxonomy" id="184924"/>
    <lineage>
        <taxon>Bacteria</taxon>
        <taxon>Pseudomonadati</taxon>
        <taxon>Pseudomonadota</taxon>
        <taxon>Gammaproteobacteria</taxon>
        <taxon>Alteromonadales</taxon>
        <taxon>Pseudoalteromonadaceae</taxon>
        <taxon>Pseudoalteromonas</taxon>
    </lineage>
</organism>
<dbReference type="Pfam" id="PF00345">
    <property type="entry name" value="PapD_N"/>
    <property type="match status" value="1"/>
</dbReference>
<feature type="domain" description="Pili assembly chaperone N-terminal" evidence="2">
    <location>
        <begin position="20"/>
        <end position="149"/>
    </location>
</feature>
<reference evidence="3 4" key="1">
    <citation type="submission" date="2023-10" db="EMBL/GenBank/DDBJ databases">
        <title>To unveil natural product biosynthetic capacity in Pseudoalteromonas.</title>
        <authorList>
            <person name="Wang J."/>
        </authorList>
    </citation>
    <scope>NUCLEOTIDE SEQUENCE [LARGE SCALE GENOMIC DNA]</scope>
    <source>
        <strain evidence="3 4">DSM 15914</strain>
    </source>
</reference>
<feature type="signal peptide" evidence="1">
    <location>
        <begin position="1"/>
        <end position="18"/>
    </location>
</feature>
<keyword evidence="1" id="KW-0732">Signal</keyword>
<dbReference type="PANTHER" id="PTHR30251">
    <property type="entry name" value="PILUS ASSEMBLY CHAPERONE"/>
    <property type="match status" value="1"/>
</dbReference>
<dbReference type="InterPro" id="IPR008962">
    <property type="entry name" value="PapD-like_sf"/>
</dbReference>
<sequence length="260" mass="29358">MNKLILTLLLFCCCKVSANLMITPTRVAFEERQRIERVTIINNGDVTKSYRLEFQEKLALKEGGYANFAEQKMNPMAASHFIRISPRQVTLGPGERQVIKLAVRRKANMEQGEYRSHLLFRELPNNKGKLQEGINIDVLMSYSIPVMLRVGDANPQVQLEDVIVSNAKNGRQAITVLLNRTGKYSSFGELSAYWQGKNDVKPVRIGVLNKFAVYPELNQRSVEFSIDPAIKLGPSGKVLIKYVGDDEYTDRTFVDDSVSL</sequence>